<feature type="transmembrane region" description="Helical" evidence="7">
    <location>
        <begin position="163"/>
        <end position="182"/>
    </location>
</feature>
<comment type="caution">
    <text evidence="8">The sequence shown here is derived from an EMBL/GenBank/DDBJ whole genome shotgun (WGS) entry which is preliminary data.</text>
</comment>
<reference evidence="8 9" key="1">
    <citation type="journal article" date="2011" name="J. Bacteriol.">
        <title>Genome sequence of Chthoniobacter flavus Ellin428, an aerobic heterotrophic soil bacterium.</title>
        <authorList>
            <person name="Kant R."/>
            <person name="van Passel M.W."/>
            <person name="Palva A."/>
            <person name="Lucas S."/>
            <person name="Lapidus A."/>
            <person name="Glavina Del Rio T."/>
            <person name="Dalin E."/>
            <person name="Tice H."/>
            <person name="Bruce D."/>
            <person name="Goodwin L."/>
            <person name="Pitluck S."/>
            <person name="Larimer F.W."/>
            <person name="Land M.L."/>
            <person name="Hauser L."/>
            <person name="Sangwan P."/>
            <person name="de Vos W.M."/>
            <person name="Janssen P.H."/>
            <person name="Smidt H."/>
        </authorList>
    </citation>
    <scope>NUCLEOTIDE SEQUENCE [LARGE SCALE GENOMIC DNA]</scope>
    <source>
        <strain evidence="8 9">Ellin428</strain>
    </source>
</reference>
<dbReference type="STRING" id="497964.CfE428DRAFT_3226"/>
<dbReference type="EMBL" id="ABVL01000009">
    <property type="protein sequence ID" value="EDY19049.1"/>
    <property type="molecule type" value="Genomic_DNA"/>
</dbReference>
<feature type="transmembrane region" description="Helical" evidence="7">
    <location>
        <begin position="299"/>
        <end position="329"/>
    </location>
</feature>
<keyword evidence="3 7" id="KW-0812">Transmembrane</keyword>
<dbReference type="Pfam" id="PF01566">
    <property type="entry name" value="Nramp"/>
    <property type="match status" value="1"/>
</dbReference>
<evidence type="ECO:0000256" key="7">
    <source>
        <dbReference type="SAM" id="Phobius"/>
    </source>
</evidence>
<organism evidence="8 9">
    <name type="scientific">Chthoniobacter flavus Ellin428</name>
    <dbReference type="NCBI Taxonomy" id="497964"/>
    <lineage>
        <taxon>Bacteria</taxon>
        <taxon>Pseudomonadati</taxon>
        <taxon>Verrucomicrobiota</taxon>
        <taxon>Spartobacteria</taxon>
        <taxon>Chthoniobacterales</taxon>
        <taxon>Chthoniobacteraceae</taxon>
        <taxon>Chthoniobacter</taxon>
    </lineage>
</organism>
<evidence type="ECO:0000256" key="1">
    <source>
        <dbReference type="ARBA" id="ARBA00004141"/>
    </source>
</evidence>
<keyword evidence="4" id="KW-0769">Symport</keyword>
<evidence type="ECO:0000256" key="2">
    <source>
        <dbReference type="ARBA" id="ARBA00022448"/>
    </source>
</evidence>
<feature type="transmembrane region" description="Helical" evidence="7">
    <location>
        <begin position="410"/>
        <end position="433"/>
    </location>
</feature>
<dbReference type="GO" id="GO:0015293">
    <property type="term" value="F:symporter activity"/>
    <property type="evidence" value="ECO:0007669"/>
    <property type="project" value="UniProtKB-KW"/>
</dbReference>
<feature type="transmembrane region" description="Helical" evidence="7">
    <location>
        <begin position="68"/>
        <end position="89"/>
    </location>
</feature>
<comment type="subcellular location">
    <subcellularLocation>
        <location evidence="1">Membrane</location>
        <topology evidence="1">Multi-pass membrane protein</topology>
    </subcellularLocation>
</comment>
<feature type="transmembrane region" description="Helical" evidence="7">
    <location>
        <begin position="101"/>
        <end position="119"/>
    </location>
</feature>
<evidence type="ECO:0000256" key="5">
    <source>
        <dbReference type="ARBA" id="ARBA00022989"/>
    </source>
</evidence>
<keyword evidence="5 7" id="KW-1133">Transmembrane helix</keyword>
<accession>B4D2T8</accession>
<dbReference type="PANTHER" id="PTHR11706:SF33">
    <property type="entry name" value="NATURAL RESISTANCE-ASSOCIATED MACROPHAGE PROTEIN 2"/>
    <property type="match status" value="1"/>
</dbReference>
<keyword evidence="9" id="KW-1185">Reference proteome</keyword>
<name>B4D2T8_9BACT</name>
<keyword evidence="2" id="KW-0813">Transport</keyword>
<evidence type="ECO:0000313" key="8">
    <source>
        <dbReference type="EMBL" id="EDY19049.1"/>
    </source>
</evidence>
<dbReference type="GO" id="GO:0005384">
    <property type="term" value="F:manganese ion transmembrane transporter activity"/>
    <property type="evidence" value="ECO:0007669"/>
    <property type="project" value="TreeGrafter"/>
</dbReference>
<keyword evidence="6 7" id="KW-0472">Membrane</keyword>
<proteinExistence type="predicted"/>
<sequence length="434" mass="46700">MKSMSKAPSENSAKASDHTGNRFTRFLRILGPGLVTGAADDDPSGIATYSIAGAQHGLGLLWTALLTWPLMGAVQMMCARIGMVTGMGLAGALRKKVPKPLLVTASFALFAANTINIGADLAGMGDAMEMFTGINSHYWVLPFGVAIAVATIRFRYDAIANILKWLALVLFAYVITGFIVKPDWGLVARHTFIPTFPKDHDAWGTLVALLGTTISPYLFFWQSSQEVEEEKSRGKKKLAQRRGASDRHIEDRKWDVGVGTLVSNAVMFFIILTTALTLHKSGHTHVETSRQAAEALRPLAGNFAAILFTVGLVGVGFLAVPTLAGSAAYAFAETFGWRQGLDEQFPRARAFYVAIVTAVALGVVLDLLNVSAMQALYWSAVVNGILAPFLLVGILLVARDKELMQGQPSSRLSMVVVTITTVLMFGAAIGMFVF</sequence>
<evidence type="ECO:0000256" key="6">
    <source>
        <dbReference type="ARBA" id="ARBA00023136"/>
    </source>
</evidence>
<feature type="transmembrane region" description="Helical" evidence="7">
    <location>
        <begin position="139"/>
        <end position="156"/>
    </location>
</feature>
<dbReference type="InterPro" id="IPR001046">
    <property type="entry name" value="NRAMP_fam"/>
</dbReference>
<dbReference type="NCBIfam" id="NF037982">
    <property type="entry name" value="Nramp_1"/>
    <property type="match status" value="1"/>
</dbReference>
<dbReference type="GO" id="GO:0005886">
    <property type="term" value="C:plasma membrane"/>
    <property type="evidence" value="ECO:0007669"/>
    <property type="project" value="TreeGrafter"/>
</dbReference>
<dbReference type="Proteomes" id="UP000005824">
    <property type="component" value="Unassembled WGS sequence"/>
</dbReference>
<feature type="transmembrane region" description="Helical" evidence="7">
    <location>
        <begin position="202"/>
        <end position="221"/>
    </location>
</feature>
<evidence type="ECO:0000313" key="9">
    <source>
        <dbReference type="Proteomes" id="UP000005824"/>
    </source>
</evidence>
<evidence type="ECO:0000256" key="3">
    <source>
        <dbReference type="ARBA" id="ARBA00022692"/>
    </source>
</evidence>
<feature type="transmembrane region" description="Helical" evidence="7">
    <location>
        <begin position="376"/>
        <end position="398"/>
    </location>
</feature>
<evidence type="ECO:0000256" key="4">
    <source>
        <dbReference type="ARBA" id="ARBA00022847"/>
    </source>
</evidence>
<dbReference type="GO" id="GO:0034755">
    <property type="term" value="P:iron ion transmembrane transport"/>
    <property type="evidence" value="ECO:0007669"/>
    <property type="project" value="TreeGrafter"/>
</dbReference>
<dbReference type="GO" id="GO:0015086">
    <property type="term" value="F:cadmium ion transmembrane transporter activity"/>
    <property type="evidence" value="ECO:0007669"/>
    <property type="project" value="TreeGrafter"/>
</dbReference>
<dbReference type="PANTHER" id="PTHR11706">
    <property type="entry name" value="SOLUTE CARRIER PROTEIN FAMILY 11 MEMBER"/>
    <property type="match status" value="1"/>
</dbReference>
<dbReference type="eggNOG" id="COG1914">
    <property type="taxonomic scope" value="Bacteria"/>
</dbReference>
<gene>
    <name evidence="8" type="ORF">CfE428DRAFT_3226</name>
</gene>
<feature type="transmembrane region" description="Helical" evidence="7">
    <location>
        <begin position="256"/>
        <end position="279"/>
    </location>
</feature>
<dbReference type="AlphaFoldDB" id="B4D2T8"/>
<dbReference type="InParanoid" id="B4D2T8"/>
<protein>
    <submittedName>
        <fullName evidence="8">Natural resistance-associated macrophage protein</fullName>
    </submittedName>
</protein>
<feature type="transmembrane region" description="Helical" evidence="7">
    <location>
        <begin position="350"/>
        <end position="370"/>
    </location>
</feature>